<dbReference type="EMBL" id="PNBA02000005">
    <property type="protein sequence ID" value="KAG6422717.1"/>
    <property type="molecule type" value="Genomic_DNA"/>
</dbReference>
<comment type="similarity">
    <text evidence="1">Belongs to the plant acyltransferase family.</text>
</comment>
<dbReference type="PANTHER" id="PTHR31623:SF105">
    <property type="entry name" value="VINORINE SYNTHASE-LIKE"/>
    <property type="match status" value="1"/>
</dbReference>
<evidence type="ECO:0000256" key="3">
    <source>
        <dbReference type="ARBA" id="ARBA00023315"/>
    </source>
</evidence>
<dbReference type="Pfam" id="PF02458">
    <property type="entry name" value="Transferase"/>
    <property type="match status" value="2"/>
</dbReference>
<dbReference type="Gene3D" id="3.30.559.10">
    <property type="entry name" value="Chloramphenicol acetyltransferase-like domain"/>
    <property type="match status" value="2"/>
</dbReference>
<dbReference type="AlphaFoldDB" id="A0A8X8ZY25"/>
<dbReference type="GO" id="GO:0016746">
    <property type="term" value="F:acyltransferase activity"/>
    <property type="evidence" value="ECO:0007669"/>
    <property type="project" value="UniProtKB-KW"/>
</dbReference>
<proteinExistence type="inferred from homology"/>
<evidence type="ECO:0000256" key="1">
    <source>
        <dbReference type="ARBA" id="ARBA00009861"/>
    </source>
</evidence>
<evidence type="ECO:0000313" key="4">
    <source>
        <dbReference type="EMBL" id="KAG6422717.1"/>
    </source>
</evidence>
<accession>A0A8X8ZY25</accession>
<dbReference type="InterPro" id="IPR023213">
    <property type="entry name" value="CAT-like_dom_sf"/>
</dbReference>
<dbReference type="PANTHER" id="PTHR31623">
    <property type="entry name" value="F21J9.9"/>
    <property type="match status" value="1"/>
</dbReference>
<evidence type="ECO:0000256" key="2">
    <source>
        <dbReference type="ARBA" id="ARBA00022679"/>
    </source>
</evidence>
<sequence length="349" mass="38439">MLAQIFPPMPIPVVLYFSNASQIITNDDPDSSTPQITDHLTRSLSVILTRFYPLAGRATGEGEFIDCNDAGVPFSVARFRGSTLAELLATPRPDLLLPGGAVAMVQVNCFDCGGVAIGVVFWNKVVDATTKESVPAQLGSTADIVKIGKSVVRRYRSIFRHRKVDVCILRLHHVIKSKASDVADPTELVSALMWKCFMSASHANGKSTSFLTQTIDLRRRSPRNASATPGARGRHVAKMRESAAKIDGGYVDRMRGDGGLMGYYENLRRVWIEYSEEFDVLPISSLCGGGVYGVDFGWGKPAWFCKCDGGGEAEVWNRVWLNDTRNGDGIEAWVILEEEYMKVLNELRI</sequence>
<evidence type="ECO:0008006" key="6">
    <source>
        <dbReference type="Google" id="ProtNLM"/>
    </source>
</evidence>
<dbReference type="Proteomes" id="UP000298416">
    <property type="component" value="Unassembled WGS sequence"/>
</dbReference>
<keyword evidence="3" id="KW-0012">Acyltransferase</keyword>
<evidence type="ECO:0000313" key="5">
    <source>
        <dbReference type="Proteomes" id="UP000298416"/>
    </source>
</evidence>
<comment type="caution">
    <text evidence="4">The sequence shown here is derived from an EMBL/GenBank/DDBJ whole genome shotgun (WGS) entry which is preliminary data.</text>
</comment>
<reference evidence="4" key="1">
    <citation type="submission" date="2018-01" db="EMBL/GenBank/DDBJ databases">
        <authorList>
            <person name="Mao J.F."/>
        </authorList>
    </citation>
    <scope>NUCLEOTIDE SEQUENCE</scope>
    <source>
        <strain evidence="4">Huo1</strain>
        <tissue evidence="4">Leaf</tissue>
    </source>
</reference>
<gene>
    <name evidence="4" type="ORF">SASPL_113097</name>
</gene>
<keyword evidence="5" id="KW-1185">Reference proteome</keyword>
<protein>
    <recommendedName>
        <fullName evidence="6">Shikimate O-hydroxycinnamoyltransferase</fullName>
    </recommendedName>
</protein>
<keyword evidence="2" id="KW-0808">Transferase</keyword>
<name>A0A8X8ZY25_SALSN</name>
<organism evidence="4">
    <name type="scientific">Salvia splendens</name>
    <name type="common">Scarlet sage</name>
    <dbReference type="NCBI Taxonomy" id="180675"/>
    <lineage>
        <taxon>Eukaryota</taxon>
        <taxon>Viridiplantae</taxon>
        <taxon>Streptophyta</taxon>
        <taxon>Embryophyta</taxon>
        <taxon>Tracheophyta</taxon>
        <taxon>Spermatophyta</taxon>
        <taxon>Magnoliopsida</taxon>
        <taxon>eudicotyledons</taxon>
        <taxon>Gunneridae</taxon>
        <taxon>Pentapetalae</taxon>
        <taxon>asterids</taxon>
        <taxon>lamiids</taxon>
        <taxon>Lamiales</taxon>
        <taxon>Lamiaceae</taxon>
        <taxon>Nepetoideae</taxon>
        <taxon>Mentheae</taxon>
        <taxon>Salviinae</taxon>
        <taxon>Salvia</taxon>
        <taxon>Salvia subgen. Calosphace</taxon>
        <taxon>core Calosphace</taxon>
    </lineage>
</organism>
<reference evidence="4" key="2">
    <citation type="submission" date="2020-08" db="EMBL/GenBank/DDBJ databases">
        <title>Plant Genome Project.</title>
        <authorList>
            <person name="Zhang R.-G."/>
        </authorList>
    </citation>
    <scope>NUCLEOTIDE SEQUENCE</scope>
    <source>
        <strain evidence="4">Huo1</strain>
        <tissue evidence="4">Leaf</tissue>
    </source>
</reference>